<dbReference type="Pfam" id="PF16912">
    <property type="entry name" value="Glu_dehyd_C"/>
    <property type="match status" value="1"/>
</dbReference>
<comment type="cofactor">
    <cofactor evidence="1">
        <name>Zn(2+)</name>
        <dbReference type="ChEBI" id="CHEBI:29105"/>
    </cofactor>
</comment>
<sequence>MKELDGYASQSWTVEPEYAVKLDPRLNETGVFLEPASVVAKAWDQIEKVGNRSWFEPRTVLVTGAGRSGCLPRCWAFSAGSRFTISTG</sequence>
<evidence type="ECO:0000256" key="3">
    <source>
        <dbReference type="ARBA" id="ARBA00022833"/>
    </source>
</evidence>
<name>A0ABN2DMK4_9ACTN</name>
<evidence type="ECO:0000313" key="6">
    <source>
        <dbReference type="EMBL" id="GAA1580466.1"/>
    </source>
</evidence>
<keyword evidence="3" id="KW-0862">Zinc</keyword>
<accession>A0ABN2DMK4</accession>
<feature type="domain" description="Glucose dehydrogenase C-terminal" evidence="5">
    <location>
        <begin position="28"/>
        <end position="71"/>
    </location>
</feature>
<keyword evidence="7" id="KW-1185">Reference proteome</keyword>
<evidence type="ECO:0000256" key="4">
    <source>
        <dbReference type="ARBA" id="ARBA00023002"/>
    </source>
</evidence>
<gene>
    <name evidence="6" type="ORF">GCM10009789_37880</name>
</gene>
<organism evidence="6 7">
    <name type="scientific">Kribbella sancticallisti</name>
    <dbReference type="NCBI Taxonomy" id="460087"/>
    <lineage>
        <taxon>Bacteria</taxon>
        <taxon>Bacillati</taxon>
        <taxon>Actinomycetota</taxon>
        <taxon>Actinomycetes</taxon>
        <taxon>Propionibacteriales</taxon>
        <taxon>Kribbellaceae</taxon>
        <taxon>Kribbella</taxon>
    </lineage>
</organism>
<dbReference type="Gene3D" id="3.90.180.10">
    <property type="entry name" value="Medium-chain alcohol dehydrogenases, catalytic domain"/>
    <property type="match status" value="1"/>
</dbReference>
<protein>
    <recommendedName>
        <fullName evidence="5">Glucose dehydrogenase C-terminal domain-containing protein</fullName>
    </recommendedName>
</protein>
<evidence type="ECO:0000313" key="7">
    <source>
        <dbReference type="Proteomes" id="UP001500393"/>
    </source>
</evidence>
<dbReference type="InterPro" id="IPR031640">
    <property type="entry name" value="Glu_dehyd_C"/>
</dbReference>
<proteinExistence type="predicted"/>
<evidence type="ECO:0000259" key="5">
    <source>
        <dbReference type="Pfam" id="PF16912"/>
    </source>
</evidence>
<dbReference type="Gene3D" id="3.40.50.720">
    <property type="entry name" value="NAD(P)-binding Rossmann-like Domain"/>
    <property type="match status" value="1"/>
</dbReference>
<comment type="caution">
    <text evidence="6">The sequence shown here is derived from an EMBL/GenBank/DDBJ whole genome shotgun (WGS) entry which is preliminary data.</text>
</comment>
<reference evidence="6 7" key="1">
    <citation type="journal article" date="2019" name="Int. J. Syst. Evol. Microbiol.">
        <title>The Global Catalogue of Microorganisms (GCM) 10K type strain sequencing project: providing services to taxonomists for standard genome sequencing and annotation.</title>
        <authorList>
            <consortium name="The Broad Institute Genomics Platform"/>
            <consortium name="The Broad Institute Genome Sequencing Center for Infectious Disease"/>
            <person name="Wu L."/>
            <person name="Ma J."/>
        </authorList>
    </citation>
    <scope>NUCLEOTIDE SEQUENCE [LARGE SCALE GENOMIC DNA]</scope>
    <source>
        <strain evidence="6 7">JCM 14969</strain>
    </source>
</reference>
<evidence type="ECO:0000256" key="2">
    <source>
        <dbReference type="ARBA" id="ARBA00022723"/>
    </source>
</evidence>
<dbReference type="Proteomes" id="UP001500393">
    <property type="component" value="Unassembled WGS sequence"/>
</dbReference>
<keyword evidence="4" id="KW-0560">Oxidoreductase</keyword>
<evidence type="ECO:0000256" key="1">
    <source>
        <dbReference type="ARBA" id="ARBA00001947"/>
    </source>
</evidence>
<keyword evidence="2" id="KW-0479">Metal-binding</keyword>
<dbReference type="EMBL" id="BAAAOS010000020">
    <property type="protein sequence ID" value="GAA1580466.1"/>
    <property type="molecule type" value="Genomic_DNA"/>
</dbReference>